<gene>
    <name evidence="1" type="ORF">VB738_15635</name>
</gene>
<accession>A0ABU5RY65</accession>
<reference evidence="1 2" key="1">
    <citation type="submission" date="2023-12" db="EMBL/GenBank/DDBJ databases">
        <title>Baltic Sea Cyanobacteria.</title>
        <authorList>
            <person name="Delbaje E."/>
            <person name="Fewer D.P."/>
            <person name="Shishido T.K."/>
        </authorList>
    </citation>
    <scope>NUCLEOTIDE SEQUENCE [LARGE SCALE GENOMIC DNA]</scope>
    <source>
        <strain evidence="1 2">UHCC 0139</strain>
    </source>
</reference>
<comment type="caution">
    <text evidence="1">The sequence shown here is derived from an EMBL/GenBank/DDBJ whole genome shotgun (WGS) entry which is preliminary data.</text>
</comment>
<dbReference type="EMBL" id="JAYGHX010000015">
    <property type="protein sequence ID" value="MEA5392694.1"/>
    <property type="molecule type" value="Genomic_DNA"/>
</dbReference>
<evidence type="ECO:0000313" key="1">
    <source>
        <dbReference type="EMBL" id="MEA5392694.1"/>
    </source>
</evidence>
<dbReference type="Proteomes" id="UP001304461">
    <property type="component" value="Unassembled WGS sequence"/>
</dbReference>
<keyword evidence="2" id="KW-1185">Reference proteome</keyword>
<proteinExistence type="predicted"/>
<organism evidence="1 2">
    <name type="scientific">Cyanobium gracile UHCC 0139</name>
    <dbReference type="NCBI Taxonomy" id="3110308"/>
    <lineage>
        <taxon>Bacteria</taxon>
        <taxon>Bacillati</taxon>
        <taxon>Cyanobacteriota</taxon>
        <taxon>Cyanophyceae</taxon>
        <taxon>Synechococcales</taxon>
        <taxon>Prochlorococcaceae</taxon>
        <taxon>Cyanobium</taxon>
    </lineage>
</organism>
<evidence type="ECO:0000313" key="2">
    <source>
        <dbReference type="Proteomes" id="UP001304461"/>
    </source>
</evidence>
<protein>
    <submittedName>
        <fullName evidence="1">Uncharacterized protein</fullName>
    </submittedName>
</protein>
<sequence>MALRPLPSARPVATALRMAVAASAVVAATAGAVVFSPTSVRGAVMGAPKALPYAEAVSRTHTAAEAVLAGAGAESCLRGKLTNALLGLSSSCEAKGERNPLCQLADKAVVVTPMTLVFMRDTATQLLALIDAGATQASASGSPEPALLQP</sequence>
<name>A0ABU5RY65_9CYAN</name>
<dbReference type="RefSeq" id="WP_323306624.1">
    <property type="nucleotide sequence ID" value="NZ_JAYGHX010000015.1"/>
</dbReference>